<dbReference type="PANTHER" id="PTHR33751">
    <property type="entry name" value="CBB3-TYPE CYTOCHROME C OXIDASE SUBUNIT FIXP"/>
    <property type="match status" value="1"/>
</dbReference>
<name>A0A918JQ14_9BURK</name>
<dbReference type="Proteomes" id="UP000608345">
    <property type="component" value="Unassembled WGS sequence"/>
</dbReference>
<keyword evidence="5 6" id="KW-0408">Iron</keyword>
<feature type="signal peptide" evidence="7">
    <location>
        <begin position="1"/>
        <end position="27"/>
    </location>
</feature>
<dbReference type="PANTHER" id="PTHR33751:SF9">
    <property type="entry name" value="CYTOCHROME C4"/>
    <property type="match status" value="1"/>
</dbReference>
<keyword evidence="10" id="KW-1185">Reference proteome</keyword>
<evidence type="ECO:0000313" key="10">
    <source>
        <dbReference type="Proteomes" id="UP000608345"/>
    </source>
</evidence>
<keyword evidence="7" id="KW-0732">Signal</keyword>
<evidence type="ECO:0000256" key="5">
    <source>
        <dbReference type="ARBA" id="ARBA00023004"/>
    </source>
</evidence>
<dbReference type="Pfam" id="PF00034">
    <property type="entry name" value="Cytochrom_C"/>
    <property type="match status" value="1"/>
</dbReference>
<dbReference type="InterPro" id="IPR009056">
    <property type="entry name" value="Cyt_c-like_dom"/>
</dbReference>
<keyword evidence="1" id="KW-0813">Transport</keyword>
<protein>
    <submittedName>
        <fullName evidence="9">Cytochrome c</fullName>
    </submittedName>
</protein>
<dbReference type="AlphaFoldDB" id="A0A918JQ14"/>
<evidence type="ECO:0000256" key="6">
    <source>
        <dbReference type="PROSITE-ProRule" id="PRU00433"/>
    </source>
</evidence>
<evidence type="ECO:0000256" key="3">
    <source>
        <dbReference type="ARBA" id="ARBA00022723"/>
    </source>
</evidence>
<sequence length="116" mass="12499">MTKQSLKRTINLFAIMAGCATGAQAFAQQAAPVGDIEAAKGKVFMCIGCHGIEGYRASFPEVYRVPKIAGQNAEYIVAALKEYQSGSRTFPSMTAIAHSLSEQDMLDLAAYYAQLK</sequence>
<reference evidence="9" key="1">
    <citation type="journal article" date="2014" name="Int. J. Syst. Evol. Microbiol.">
        <title>Complete genome sequence of Corynebacterium casei LMG S-19264T (=DSM 44701T), isolated from a smear-ripened cheese.</title>
        <authorList>
            <consortium name="US DOE Joint Genome Institute (JGI-PGF)"/>
            <person name="Walter F."/>
            <person name="Albersmeier A."/>
            <person name="Kalinowski J."/>
            <person name="Ruckert C."/>
        </authorList>
    </citation>
    <scope>NUCLEOTIDE SEQUENCE</scope>
    <source>
        <strain evidence="9">KCTC 23732</strain>
    </source>
</reference>
<dbReference type="SUPFAM" id="SSF46626">
    <property type="entry name" value="Cytochrome c"/>
    <property type="match status" value="1"/>
</dbReference>
<proteinExistence type="predicted"/>
<keyword evidence="2 6" id="KW-0349">Heme</keyword>
<evidence type="ECO:0000256" key="4">
    <source>
        <dbReference type="ARBA" id="ARBA00022982"/>
    </source>
</evidence>
<dbReference type="GO" id="GO:0009055">
    <property type="term" value="F:electron transfer activity"/>
    <property type="evidence" value="ECO:0007669"/>
    <property type="project" value="InterPro"/>
</dbReference>
<evidence type="ECO:0000256" key="7">
    <source>
        <dbReference type="SAM" id="SignalP"/>
    </source>
</evidence>
<gene>
    <name evidence="9" type="ORF">GCM10011450_27400</name>
</gene>
<evidence type="ECO:0000259" key="8">
    <source>
        <dbReference type="PROSITE" id="PS51007"/>
    </source>
</evidence>
<dbReference type="PROSITE" id="PS51257">
    <property type="entry name" value="PROKAR_LIPOPROTEIN"/>
    <property type="match status" value="1"/>
</dbReference>
<feature type="domain" description="Cytochrome c" evidence="8">
    <location>
        <begin position="17"/>
        <end position="116"/>
    </location>
</feature>
<dbReference type="EMBL" id="BMYS01000030">
    <property type="protein sequence ID" value="GGW96365.1"/>
    <property type="molecule type" value="Genomic_DNA"/>
</dbReference>
<dbReference type="RefSeq" id="WP_189386066.1">
    <property type="nucleotide sequence ID" value="NZ_BAABFY010000015.1"/>
</dbReference>
<evidence type="ECO:0000313" key="9">
    <source>
        <dbReference type="EMBL" id="GGW96365.1"/>
    </source>
</evidence>
<reference evidence="9" key="2">
    <citation type="submission" date="2020-09" db="EMBL/GenBank/DDBJ databases">
        <authorList>
            <person name="Sun Q."/>
            <person name="Kim S."/>
        </authorList>
    </citation>
    <scope>NUCLEOTIDE SEQUENCE</scope>
    <source>
        <strain evidence="9">KCTC 23732</strain>
    </source>
</reference>
<dbReference type="GO" id="GO:0046872">
    <property type="term" value="F:metal ion binding"/>
    <property type="evidence" value="ECO:0007669"/>
    <property type="project" value="UniProtKB-KW"/>
</dbReference>
<keyword evidence="3 6" id="KW-0479">Metal-binding</keyword>
<dbReference type="InterPro" id="IPR050597">
    <property type="entry name" value="Cytochrome_c_Oxidase_Subunit"/>
</dbReference>
<keyword evidence="4" id="KW-0249">Electron transport</keyword>
<dbReference type="GO" id="GO:0020037">
    <property type="term" value="F:heme binding"/>
    <property type="evidence" value="ECO:0007669"/>
    <property type="project" value="InterPro"/>
</dbReference>
<accession>A0A918JQ14</accession>
<comment type="caution">
    <text evidence="9">The sequence shown here is derived from an EMBL/GenBank/DDBJ whole genome shotgun (WGS) entry which is preliminary data.</text>
</comment>
<dbReference type="Gene3D" id="1.10.760.10">
    <property type="entry name" value="Cytochrome c-like domain"/>
    <property type="match status" value="1"/>
</dbReference>
<evidence type="ECO:0000256" key="2">
    <source>
        <dbReference type="ARBA" id="ARBA00022617"/>
    </source>
</evidence>
<organism evidence="9 10">
    <name type="scientific">Advenella faeciporci</name>
    <dbReference type="NCBI Taxonomy" id="797535"/>
    <lineage>
        <taxon>Bacteria</taxon>
        <taxon>Pseudomonadati</taxon>
        <taxon>Pseudomonadota</taxon>
        <taxon>Betaproteobacteria</taxon>
        <taxon>Burkholderiales</taxon>
        <taxon>Alcaligenaceae</taxon>
    </lineage>
</organism>
<dbReference type="InterPro" id="IPR036909">
    <property type="entry name" value="Cyt_c-like_dom_sf"/>
</dbReference>
<evidence type="ECO:0000256" key="1">
    <source>
        <dbReference type="ARBA" id="ARBA00022448"/>
    </source>
</evidence>
<feature type="chain" id="PRO_5037264248" evidence="7">
    <location>
        <begin position="28"/>
        <end position="116"/>
    </location>
</feature>
<dbReference type="PROSITE" id="PS51007">
    <property type="entry name" value="CYTC"/>
    <property type="match status" value="1"/>
</dbReference>